<evidence type="ECO:0000259" key="7">
    <source>
        <dbReference type="Pfam" id="PF06305"/>
    </source>
</evidence>
<evidence type="ECO:0000256" key="2">
    <source>
        <dbReference type="ARBA" id="ARBA00022692"/>
    </source>
</evidence>
<keyword evidence="4 6" id="KW-0472">Membrane</keyword>
<feature type="transmembrane region" description="Helical" evidence="6">
    <location>
        <begin position="41"/>
        <end position="62"/>
    </location>
</feature>
<dbReference type="EMBL" id="JBBPCC010000001">
    <property type="protein sequence ID" value="MEK8126372.1"/>
    <property type="molecule type" value="Genomic_DNA"/>
</dbReference>
<reference evidence="8 9" key="1">
    <citation type="submission" date="2024-04" db="EMBL/GenBank/DDBJ databases">
        <title>draft genome sequnece of Paenibacillus filicis.</title>
        <authorList>
            <person name="Kim D.-U."/>
        </authorList>
    </citation>
    <scope>NUCLEOTIDE SEQUENCE [LARGE SCALE GENOMIC DNA]</scope>
    <source>
        <strain evidence="8 9">KACC14197</strain>
    </source>
</reference>
<evidence type="ECO:0000256" key="6">
    <source>
        <dbReference type="SAM" id="Phobius"/>
    </source>
</evidence>
<comment type="caution">
    <text evidence="8">The sequence shown here is derived from an EMBL/GenBank/DDBJ whole genome shotgun (WGS) entry which is preliminary data.</text>
</comment>
<dbReference type="RefSeq" id="WP_341413431.1">
    <property type="nucleotide sequence ID" value="NZ_JBBPCC010000001.1"/>
</dbReference>
<feature type="domain" description="Lipopolysaccharide assembly protein A" evidence="7">
    <location>
        <begin position="24"/>
        <end position="84"/>
    </location>
</feature>
<evidence type="ECO:0000313" key="9">
    <source>
        <dbReference type="Proteomes" id="UP001469365"/>
    </source>
</evidence>
<organism evidence="8 9">
    <name type="scientific">Paenibacillus filicis</name>
    <dbReference type="NCBI Taxonomy" id="669464"/>
    <lineage>
        <taxon>Bacteria</taxon>
        <taxon>Bacillati</taxon>
        <taxon>Bacillota</taxon>
        <taxon>Bacilli</taxon>
        <taxon>Bacillales</taxon>
        <taxon>Paenibacillaceae</taxon>
        <taxon>Paenibacillus</taxon>
    </lineage>
</organism>
<evidence type="ECO:0000313" key="8">
    <source>
        <dbReference type="EMBL" id="MEK8126372.1"/>
    </source>
</evidence>
<gene>
    <name evidence="8" type="ORF">WMW72_00430</name>
</gene>
<keyword evidence="3 6" id="KW-1133">Transmembrane helix</keyword>
<dbReference type="InterPro" id="IPR010445">
    <property type="entry name" value="LapA_dom"/>
</dbReference>
<evidence type="ECO:0000256" key="1">
    <source>
        <dbReference type="ARBA" id="ARBA00022475"/>
    </source>
</evidence>
<evidence type="ECO:0000256" key="4">
    <source>
        <dbReference type="ARBA" id="ARBA00023136"/>
    </source>
</evidence>
<dbReference type="PANTHER" id="PTHR41335">
    <property type="entry name" value="MEMBRANE PROTEIN-RELATED"/>
    <property type="match status" value="1"/>
</dbReference>
<sequence>MKAQWMLIVTLIFALITAIFAVINVEPVRVNFMFTQTDIPLILVVLGSTLLGGLIAAFLGLIQQFKLKRVVRQLEKRIAELEQERKSEATESLPAASPAPGTPQGTESEI</sequence>
<keyword evidence="9" id="KW-1185">Reference proteome</keyword>
<dbReference type="PANTHER" id="PTHR41335:SF1">
    <property type="entry name" value="MEMBRANE PROTEIN"/>
    <property type="match status" value="1"/>
</dbReference>
<evidence type="ECO:0000256" key="3">
    <source>
        <dbReference type="ARBA" id="ARBA00022989"/>
    </source>
</evidence>
<keyword evidence="2 6" id="KW-0812">Transmembrane</keyword>
<proteinExistence type="predicted"/>
<accession>A0ABU9DDZ9</accession>
<name>A0ABU9DDZ9_9BACL</name>
<keyword evidence="1" id="KW-1003">Cell membrane</keyword>
<evidence type="ECO:0000256" key="5">
    <source>
        <dbReference type="SAM" id="MobiDB-lite"/>
    </source>
</evidence>
<dbReference type="Proteomes" id="UP001469365">
    <property type="component" value="Unassembled WGS sequence"/>
</dbReference>
<dbReference type="Pfam" id="PF06305">
    <property type="entry name" value="LapA_dom"/>
    <property type="match status" value="1"/>
</dbReference>
<feature type="region of interest" description="Disordered" evidence="5">
    <location>
        <begin position="84"/>
        <end position="110"/>
    </location>
</feature>
<protein>
    <submittedName>
        <fullName evidence="8">Lipopolysaccharide assembly protein LapA domain-containing protein</fullName>
    </submittedName>
</protein>